<protein>
    <submittedName>
        <fullName evidence="1">Putative mitochondrial protein</fullName>
    </submittedName>
</protein>
<dbReference type="AlphaFoldDB" id="A0A6A4VY66"/>
<dbReference type="GO" id="GO:0071897">
    <property type="term" value="P:DNA biosynthetic process"/>
    <property type="evidence" value="ECO:0007669"/>
    <property type="project" value="UniProtKB-ARBA"/>
</dbReference>
<proteinExistence type="predicted"/>
<dbReference type="Gene3D" id="3.30.70.270">
    <property type="match status" value="1"/>
</dbReference>
<comment type="caution">
    <text evidence="1">The sequence shown here is derived from an EMBL/GenBank/DDBJ whole genome shotgun (WGS) entry which is preliminary data.</text>
</comment>
<dbReference type="InterPro" id="IPR043502">
    <property type="entry name" value="DNA/RNA_pol_sf"/>
</dbReference>
<dbReference type="SUPFAM" id="SSF56672">
    <property type="entry name" value="DNA/RNA polymerases"/>
    <property type="match status" value="1"/>
</dbReference>
<sequence length="196" mass="21510">MGPQRVRVNWSKSVTNQREIGFLGYQISGDGVRIDPERLRPLLDAPEPRDEKSLRAFLGAVGYHARFLPRFSDEVEPLRAALRADAFEWTAALSSAVRRVKDAIRQAPALGMFDVSLPTVLSTDAITDTWWPDDDTIQIASLGVAAAAVTEAEFRAASDADETLRAVRGFVAGQWPRRKEIDPSLAGFYQSPAPGS</sequence>
<name>A0A6A4VY66_AMPAM</name>
<gene>
    <name evidence="1" type="ORF">FJT64_026735</name>
</gene>
<accession>A0A6A4VY66</accession>
<organism evidence="1 2">
    <name type="scientific">Amphibalanus amphitrite</name>
    <name type="common">Striped barnacle</name>
    <name type="synonym">Balanus amphitrite</name>
    <dbReference type="NCBI Taxonomy" id="1232801"/>
    <lineage>
        <taxon>Eukaryota</taxon>
        <taxon>Metazoa</taxon>
        <taxon>Ecdysozoa</taxon>
        <taxon>Arthropoda</taxon>
        <taxon>Crustacea</taxon>
        <taxon>Multicrustacea</taxon>
        <taxon>Cirripedia</taxon>
        <taxon>Thoracica</taxon>
        <taxon>Thoracicalcarea</taxon>
        <taxon>Balanomorpha</taxon>
        <taxon>Balanoidea</taxon>
        <taxon>Balanidae</taxon>
        <taxon>Amphibalaninae</taxon>
        <taxon>Amphibalanus</taxon>
    </lineage>
</organism>
<dbReference type="InterPro" id="IPR050951">
    <property type="entry name" value="Retrovirus_Pol_polyprotein"/>
</dbReference>
<evidence type="ECO:0000313" key="2">
    <source>
        <dbReference type="Proteomes" id="UP000440578"/>
    </source>
</evidence>
<dbReference type="InterPro" id="IPR043128">
    <property type="entry name" value="Rev_trsase/Diguanyl_cyclase"/>
</dbReference>
<dbReference type="OrthoDB" id="76385at2759"/>
<dbReference type="PANTHER" id="PTHR37984:SF9">
    <property type="entry name" value="INTEGRASE CATALYTIC DOMAIN-CONTAINING PROTEIN"/>
    <property type="match status" value="1"/>
</dbReference>
<keyword evidence="2" id="KW-1185">Reference proteome</keyword>
<dbReference type="Proteomes" id="UP000440578">
    <property type="component" value="Unassembled WGS sequence"/>
</dbReference>
<evidence type="ECO:0000313" key="1">
    <source>
        <dbReference type="EMBL" id="KAF0300877.1"/>
    </source>
</evidence>
<dbReference type="EMBL" id="VIIS01001224">
    <property type="protein sequence ID" value="KAF0300877.1"/>
    <property type="molecule type" value="Genomic_DNA"/>
</dbReference>
<reference evidence="1 2" key="1">
    <citation type="submission" date="2019-07" db="EMBL/GenBank/DDBJ databases">
        <title>Draft genome assembly of a fouling barnacle, Amphibalanus amphitrite (Darwin, 1854): The first reference genome for Thecostraca.</title>
        <authorList>
            <person name="Kim W."/>
        </authorList>
    </citation>
    <scope>NUCLEOTIDE SEQUENCE [LARGE SCALE GENOMIC DNA]</scope>
    <source>
        <strain evidence="1">SNU_AA5</strain>
        <tissue evidence="1">Soma without cirri and trophi</tissue>
    </source>
</reference>
<dbReference type="PANTHER" id="PTHR37984">
    <property type="entry name" value="PROTEIN CBG26694"/>
    <property type="match status" value="1"/>
</dbReference>